<dbReference type="RefSeq" id="WP_323357830.1">
    <property type="nucleotide sequence ID" value="NZ_JAYGHY010000074.1"/>
</dbReference>
<gene>
    <name evidence="8" type="ORF">VB739_15035</name>
</gene>
<feature type="domain" description="Helicase ATP-binding" evidence="6">
    <location>
        <begin position="54"/>
        <end position="217"/>
    </location>
</feature>
<dbReference type="InterPro" id="IPR014001">
    <property type="entry name" value="Helicase_ATP-bd"/>
</dbReference>
<name>A0ABU5SZC8_9CYAN</name>
<feature type="region of interest" description="Disordered" evidence="5">
    <location>
        <begin position="250"/>
        <end position="279"/>
    </location>
</feature>
<dbReference type="PANTHER" id="PTHR12131">
    <property type="entry name" value="ATP-DEPENDENT RNA AND DNA HELICASE"/>
    <property type="match status" value="1"/>
</dbReference>
<dbReference type="Pfam" id="PF08148">
    <property type="entry name" value="DSHCT"/>
    <property type="match status" value="1"/>
</dbReference>
<keyword evidence="4" id="KW-0067">ATP-binding</keyword>
<proteinExistence type="predicted"/>
<dbReference type="PANTHER" id="PTHR12131:SF1">
    <property type="entry name" value="ATP-DEPENDENT RNA HELICASE SUPV3L1, MITOCHONDRIAL-RELATED"/>
    <property type="match status" value="1"/>
</dbReference>
<protein>
    <submittedName>
        <fullName evidence="8">DEAD/DEAH box helicase</fullName>
    </submittedName>
</protein>
<dbReference type="InterPro" id="IPR011545">
    <property type="entry name" value="DEAD/DEAH_box_helicase_dom"/>
</dbReference>
<accession>A0ABU5SZC8</accession>
<evidence type="ECO:0000313" key="8">
    <source>
        <dbReference type="EMBL" id="MEA5443871.1"/>
    </source>
</evidence>
<evidence type="ECO:0000256" key="2">
    <source>
        <dbReference type="ARBA" id="ARBA00022801"/>
    </source>
</evidence>
<dbReference type="PROSITE" id="PS51192">
    <property type="entry name" value="HELICASE_ATP_BIND_1"/>
    <property type="match status" value="1"/>
</dbReference>
<dbReference type="InterPro" id="IPR012961">
    <property type="entry name" value="Ski2/MTR4_C"/>
</dbReference>
<feature type="region of interest" description="Disordered" evidence="5">
    <location>
        <begin position="1"/>
        <end position="34"/>
    </location>
</feature>
<evidence type="ECO:0000256" key="5">
    <source>
        <dbReference type="SAM" id="MobiDB-lite"/>
    </source>
</evidence>
<dbReference type="Proteomes" id="UP001302329">
    <property type="component" value="Unassembled WGS sequence"/>
</dbReference>
<dbReference type="SMART" id="SM00487">
    <property type="entry name" value="DEXDc"/>
    <property type="match status" value="1"/>
</dbReference>
<keyword evidence="9" id="KW-1185">Reference proteome</keyword>
<dbReference type="InterPro" id="IPR027417">
    <property type="entry name" value="P-loop_NTPase"/>
</dbReference>
<evidence type="ECO:0000259" key="6">
    <source>
        <dbReference type="PROSITE" id="PS51192"/>
    </source>
</evidence>
<dbReference type="InterPro" id="IPR050699">
    <property type="entry name" value="RNA-DNA_Helicase"/>
</dbReference>
<dbReference type="Gene3D" id="1.10.3380.30">
    <property type="match status" value="1"/>
</dbReference>
<dbReference type="SMART" id="SM00490">
    <property type="entry name" value="HELICc"/>
    <property type="match status" value="1"/>
</dbReference>
<dbReference type="SMART" id="SM01142">
    <property type="entry name" value="DSHCT"/>
    <property type="match status" value="1"/>
</dbReference>
<comment type="caution">
    <text evidence="8">The sequence shown here is derived from an EMBL/GenBank/DDBJ whole genome shotgun (WGS) entry which is preliminary data.</text>
</comment>
<dbReference type="PROSITE" id="PS51194">
    <property type="entry name" value="HELICASE_CTER"/>
    <property type="match status" value="1"/>
</dbReference>
<dbReference type="SUPFAM" id="SSF52540">
    <property type="entry name" value="P-loop containing nucleoside triphosphate hydrolases"/>
    <property type="match status" value="1"/>
</dbReference>
<keyword evidence="2" id="KW-0378">Hydrolase</keyword>
<sequence>MLESPDVGSSTRVDGPSDGVIDSDPIGSTASNKAVPPVEELFPFPLDDFQLEAIDSLNQGHSVVVSAPTGSGKTLVGEYAIHRALAHGQKVFYTTPLKALSNQKLRDFRHQFGHEKVGLLTGDLSLNREAQVVVMTTEIFRNMLYAEIDHADDDPLADVEAVVLDECHYMNDTQRGTVWEESIIHCPSRVQLVALSATVANAGQLTDWIERVHGPTRLIHSDFRPVPLAFSFCSAKGLHPLLNDEGTGLHPNCKVWRPPKNTRRKGPKEPRPPQPEAPPIGFVVAQMAEREMLPAIYFIFSRRNCDRSVRDLAKVCLVNAEEQARIRQRLEAFMAVTPEAVREGGHADALLRGIAAHHAGVLPAWKELIEELFQQGLIKVVFATETLAAGINMPARTTVISALSKRTERGHRPLMGSEFLQMAGRAGRRGLDTQGYVVTVQSRFEGVREAGALATSPADPLVSQFTPSYGMVLNLLQRYDLAKARELVERSFGRYLAGLDLAEDESRIAELMAQLASLESSGGEVPWDDFEDYEKVRGRLREERRLHRILQQQAEETLAHELTLALQFASEGTLVSVKAPALRSRVTPAVIVAKVPGSGQFPLLLCLTDENVWILLPCHAVVTLHAELSCLQVNQLEPPELHHANELRHGDNASGGLALAVSSMARRHDMHTPRYDLAGEVQQQGQLVQQLEQELEAHPAHRWGDRKHLKKHRRRMEELEEEIGERQRLLHHRANRHWDTFLSLIDILRFFGALDGEEGLEPTEVGRTVAALRGDNELWLGLALMSGHLDGLDPAELAAVLEAISTEVNRPDLWCGYPPPPASEEALHDLRGLRRELQRQQERASVVVPVWWEPELTGLVHAWARGASWNDVIANTSLDEGDVVRILRRTVDLLAQVPYCEAISEQLRRNSRLALKSINRFPVCEIEDLLAAGNGKLDPATERPPAG</sequence>
<dbReference type="InterPro" id="IPR001650">
    <property type="entry name" value="Helicase_C-like"/>
</dbReference>
<feature type="domain" description="Helicase C-terminal" evidence="7">
    <location>
        <begin position="308"/>
        <end position="476"/>
    </location>
</feature>
<evidence type="ECO:0000256" key="4">
    <source>
        <dbReference type="ARBA" id="ARBA00022840"/>
    </source>
</evidence>
<reference evidence="8 9" key="1">
    <citation type="submission" date="2023-12" db="EMBL/GenBank/DDBJ databases">
        <title>Baltic Sea Cyanobacteria.</title>
        <authorList>
            <person name="Delbaje E."/>
            <person name="Fewer D.P."/>
            <person name="Shishido T.K."/>
        </authorList>
    </citation>
    <scope>NUCLEOTIDE SEQUENCE [LARGE SCALE GENOMIC DNA]</scope>
    <source>
        <strain evidence="8 9">UHCC 0281</strain>
    </source>
</reference>
<evidence type="ECO:0000256" key="3">
    <source>
        <dbReference type="ARBA" id="ARBA00022806"/>
    </source>
</evidence>
<evidence type="ECO:0000259" key="7">
    <source>
        <dbReference type="PROSITE" id="PS51194"/>
    </source>
</evidence>
<keyword evidence="1" id="KW-0547">Nucleotide-binding</keyword>
<evidence type="ECO:0000256" key="1">
    <source>
        <dbReference type="ARBA" id="ARBA00022741"/>
    </source>
</evidence>
<dbReference type="Pfam" id="PF00270">
    <property type="entry name" value="DEAD"/>
    <property type="match status" value="1"/>
</dbReference>
<dbReference type="EMBL" id="JAYGHY010000074">
    <property type="protein sequence ID" value="MEA5443871.1"/>
    <property type="molecule type" value="Genomic_DNA"/>
</dbReference>
<dbReference type="CDD" id="cd18795">
    <property type="entry name" value="SF2_C_Ski2"/>
    <property type="match status" value="1"/>
</dbReference>
<organism evidence="8 9">
    <name type="scientific">Cyanobium gracile UHCC 0281</name>
    <dbReference type="NCBI Taxonomy" id="3110309"/>
    <lineage>
        <taxon>Bacteria</taxon>
        <taxon>Bacillati</taxon>
        <taxon>Cyanobacteriota</taxon>
        <taxon>Cyanophyceae</taxon>
        <taxon>Synechococcales</taxon>
        <taxon>Prochlorococcaceae</taxon>
        <taxon>Cyanobium</taxon>
    </lineage>
</organism>
<keyword evidence="3 8" id="KW-0347">Helicase</keyword>
<dbReference type="GO" id="GO:0004386">
    <property type="term" value="F:helicase activity"/>
    <property type="evidence" value="ECO:0007669"/>
    <property type="project" value="UniProtKB-KW"/>
</dbReference>
<dbReference type="Pfam" id="PF00271">
    <property type="entry name" value="Helicase_C"/>
    <property type="match status" value="1"/>
</dbReference>
<evidence type="ECO:0000313" key="9">
    <source>
        <dbReference type="Proteomes" id="UP001302329"/>
    </source>
</evidence>
<dbReference type="Gene3D" id="3.40.50.300">
    <property type="entry name" value="P-loop containing nucleotide triphosphate hydrolases"/>
    <property type="match status" value="2"/>
</dbReference>